<evidence type="ECO:0000259" key="4">
    <source>
        <dbReference type="PROSITE" id="PS50949"/>
    </source>
</evidence>
<evidence type="ECO:0000313" key="6">
    <source>
        <dbReference type="EMBL" id="PLR97993.1"/>
    </source>
</evidence>
<dbReference type="SUPFAM" id="SSF46785">
    <property type="entry name" value="Winged helix' DNA-binding domain"/>
    <property type="match status" value="1"/>
</dbReference>
<dbReference type="PANTHER" id="PTHR43537:SF5">
    <property type="entry name" value="UXU OPERON TRANSCRIPTIONAL REGULATOR"/>
    <property type="match status" value="1"/>
</dbReference>
<dbReference type="AlphaFoldDB" id="A0A2N5GKR6"/>
<evidence type="ECO:0000256" key="2">
    <source>
        <dbReference type="ARBA" id="ARBA00023125"/>
    </source>
</evidence>
<dbReference type="PRINTS" id="PR00035">
    <property type="entry name" value="HTHGNTR"/>
</dbReference>
<protein>
    <submittedName>
        <fullName evidence="5">FadR family transcriptional regulator</fullName>
    </submittedName>
</protein>
<dbReference type="Gene3D" id="1.10.10.10">
    <property type="entry name" value="Winged helix-like DNA-binding domain superfamily/Winged helix DNA-binding domain"/>
    <property type="match status" value="1"/>
</dbReference>
<dbReference type="CDD" id="cd07377">
    <property type="entry name" value="WHTH_GntR"/>
    <property type="match status" value="1"/>
</dbReference>
<evidence type="ECO:0000313" key="7">
    <source>
        <dbReference type="Proteomes" id="UP000234951"/>
    </source>
</evidence>
<accession>A0A2N5GKR6</accession>
<dbReference type="Proteomes" id="UP000234951">
    <property type="component" value="Unassembled WGS sequence"/>
</dbReference>
<sequence length="228" mass="25747">MNVEKIPTKKVSELVVEGIEKLIDSGEFQAGEKLPSVRELCDLFGVGRSAVRDAITTLKGKGTVFVKQGEGTYICEFETAKLFNHQVAIPSNYEIGKLFEVRKLLEPGIAELAASNRSSENLHKMEDAIFNQAASEWEADYQFHIAIAKSAGNEILIELLQMISATTKKAMIDFHHHIETNPATVIKIKKQHKQIYEAIKAQNRDASNRLMIRHLDFVEHELLKRKFT</sequence>
<dbReference type="SMART" id="SM00895">
    <property type="entry name" value="FCD"/>
    <property type="match status" value="1"/>
</dbReference>
<feature type="domain" description="HTH gntR-type" evidence="4">
    <location>
        <begin position="9"/>
        <end position="77"/>
    </location>
</feature>
<dbReference type="Gene3D" id="1.20.120.530">
    <property type="entry name" value="GntR ligand-binding domain-like"/>
    <property type="match status" value="1"/>
</dbReference>
<dbReference type="Pfam" id="PF00392">
    <property type="entry name" value="GntR"/>
    <property type="match status" value="1"/>
</dbReference>
<evidence type="ECO:0000256" key="3">
    <source>
        <dbReference type="ARBA" id="ARBA00023163"/>
    </source>
</evidence>
<dbReference type="InterPro" id="IPR008920">
    <property type="entry name" value="TF_FadR/GntR_C"/>
</dbReference>
<dbReference type="OrthoDB" id="9782299at2"/>
<dbReference type="InterPro" id="IPR011711">
    <property type="entry name" value="GntR_C"/>
</dbReference>
<keyword evidence="8" id="KW-1185">Reference proteome</keyword>
<dbReference type="InterPro" id="IPR000524">
    <property type="entry name" value="Tscrpt_reg_HTH_GntR"/>
</dbReference>
<comment type="caution">
    <text evidence="5">The sequence shown here is derived from an EMBL/GenBank/DDBJ whole genome shotgun (WGS) entry which is preliminary data.</text>
</comment>
<dbReference type="SMART" id="SM00345">
    <property type="entry name" value="HTH_GNTR"/>
    <property type="match status" value="1"/>
</dbReference>
<dbReference type="InterPro" id="IPR036390">
    <property type="entry name" value="WH_DNA-bd_sf"/>
</dbReference>
<name>A0A2N5GKR6_9BACI</name>
<keyword evidence="3" id="KW-0804">Transcription</keyword>
<evidence type="ECO:0000256" key="1">
    <source>
        <dbReference type="ARBA" id="ARBA00023015"/>
    </source>
</evidence>
<gene>
    <name evidence="5" type="ORF">CU635_13105</name>
    <name evidence="6" type="ORF">CVD25_09235</name>
</gene>
<reference evidence="5 7" key="1">
    <citation type="submission" date="2017-11" db="EMBL/GenBank/DDBJ databases">
        <title>Comparitive Functional Genomics of Dry Heat Resistant strains isolated from the Viking Spacecraft.</title>
        <authorList>
            <person name="Seuylemezian A."/>
            <person name="Cooper K."/>
            <person name="Vaishampayan P."/>
        </authorList>
    </citation>
    <scope>NUCLEOTIDE SEQUENCE [LARGE SCALE GENOMIC DNA]</scope>
    <source>
        <strain evidence="5 7">M4.6</strain>
    </source>
</reference>
<keyword evidence="2" id="KW-0238">DNA-binding</keyword>
<dbReference type="EMBL" id="PGVA01000028">
    <property type="protein sequence ID" value="PLR82101.1"/>
    <property type="molecule type" value="Genomic_DNA"/>
</dbReference>
<dbReference type="PANTHER" id="PTHR43537">
    <property type="entry name" value="TRANSCRIPTIONAL REGULATOR, GNTR FAMILY"/>
    <property type="match status" value="1"/>
</dbReference>
<evidence type="ECO:0000313" key="5">
    <source>
        <dbReference type="EMBL" id="PLR82101.1"/>
    </source>
</evidence>
<organism evidence="5 7">
    <name type="scientific">Bacillus canaveralius</name>
    <dbReference type="NCBI Taxonomy" id="1403243"/>
    <lineage>
        <taxon>Bacteria</taxon>
        <taxon>Bacillati</taxon>
        <taxon>Bacillota</taxon>
        <taxon>Bacilli</taxon>
        <taxon>Bacillales</taxon>
        <taxon>Bacillaceae</taxon>
        <taxon>Bacillus</taxon>
    </lineage>
</organism>
<reference evidence="6 8" key="2">
    <citation type="submission" date="2017-12" db="EMBL/GenBank/DDBJ databases">
        <title>Comparative Functional Genomics of Dry Heat Resistant strains isolated from the Viking Spacecraft.</title>
        <authorList>
            <person name="Seuylemezian A."/>
            <person name="Cooper K."/>
            <person name="Vaishampayan P."/>
        </authorList>
    </citation>
    <scope>NUCLEOTIDE SEQUENCE [LARGE SCALE GENOMIC DNA]</scope>
    <source>
        <strain evidence="6 8">ATCC 29669</strain>
    </source>
</reference>
<keyword evidence="1" id="KW-0805">Transcription regulation</keyword>
<dbReference type="PROSITE" id="PS50949">
    <property type="entry name" value="HTH_GNTR"/>
    <property type="match status" value="1"/>
</dbReference>
<evidence type="ECO:0000313" key="8">
    <source>
        <dbReference type="Proteomes" id="UP000235114"/>
    </source>
</evidence>
<dbReference type="RefSeq" id="WP_101577817.1">
    <property type="nucleotide sequence ID" value="NZ_PGVA01000028.1"/>
</dbReference>
<dbReference type="GO" id="GO:0003700">
    <property type="term" value="F:DNA-binding transcription factor activity"/>
    <property type="evidence" value="ECO:0007669"/>
    <property type="project" value="InterPro"/>
</dbReference>
<dbReference type="SUPFAM" id="SSF48008">
    <property type="entry name" value="GntR ligand-binding domain-like"/>
    <property type="match status" value="1"/>
</dbReference>
<proteinExistence type="predicted"/>
<dbReference type="InterPro" id="IPR036388">
    <property type="entry name" value="WH-like_DNA-bd_sf"/>
</dbReference>
<dbReference type="EMBL" id="PGVD01000025">
    <property type="protein sequence ID" value="PLR97993.1"/>
    <property type="molecule type" value="Genomic_DNA"/>
</dbReference>
<dbReference type="GO" id="GO:0003677">
    <property type="term" value="F:DNA binding"/>
    <property type="evidence" value="ECO:0007669"/>
    <property type="project" value="UniProtKB-KW"/>
</dbReference>
<dbReference type="Proteomes" id="UP000235114">
    <property type="component" value="Unassembled WGS sequence"/>
</dbReference>
<dbReference type="Pfam" id="PF07729">
    <property type="entry name" value="FCD"/>
    <property type="match status" value="1"/>
</dbReference>